<dbReference type="SUPFAM" id="SSF56112">
    <property type="entry name" value="Protein kinase-like (PK-like)"/>
    <property type="match status" value="1"/>
</dbReference>
<gene>
    <name evidence="4" type="ORF">HAX54_023785</name>
</gene>
<keyword evidence="2" id="KW-0067">ATP-binding</keyword>
<reference evidence="4 5" key="1">
    <citation type="journal article" date="2021" name="BMC Genomics">
        <title>Datura genome reveals duplications of psychoactive alkaloid biosynthetic genes and high mutation rate following tissue culture.</title>
        <authorList>
            <person name="Rajewski A."/>
            <person name="Carter-House D."/>
            <person name="Stajich J."/>
            <person name="Litt A."/>
        </authorList>
    </citation>
    <scope>NUCLEOTIDE SEQUENCE [LARGE SCALE GENOMIC DNA]</scope>
    <source>
        <strain evidence="4">AR-01</strain>
    </source>
</reference>
<organism evidence="4 5">
    <name type="scientific">Datura stramonium</name>
    <name type="common">Jimsonweed</name>
    <name type="synonym">Common thornapple</name>
    <dbReference type="NCBI Taxonomy" id="4076"/>
    <lineage>
        <taxon>Eukaryota</taxon>
        <taxon>Viridiplantae</taxon>
        <taxon>Streptophyta</taxon>
        <taxon>Embryophyta</taxon>
        <taxon>Tracheophyta</taxon>
        <taxon>Spermatophyta</taxon>
        <taxon>Magnoliopsida</taxon>
        <taxon>eudicotyledons</taxon>
        <taxon>Gunneridae</taxon>
        <taxon>Pentapetalae</taxon>
        <taxon>asterids</taxon>
        <taxon>lamiids</taxon>
        <taxon>Solanales</taxon>
        <taxon>Solanaceae</taxon>
        <taxon>Solanoideae</taxon>
        <taxon>Datureae</taxon>
        <taxon>Datura</taxon>
    </lineage>
</organism>
<protein>
    <recommendedName>
        <fullName evidence="3">Protein kinase domain-containing protein</fullName>
    </recommendedName>
</protein>
<dbReference type="Gene3D" id="1.10.510.10">
    <property type="entry name" value="Transferase(Phosphotransferase) domain 1"/>
    <property type="match status" value="2"/>
</dbReference>
<name>A0ABS8UZU0_DATST</name>
<dbReference type="PANTHER" id="PTHR27001:SF931">
    <property type="entry name" value="OS11G0664100 PROTEIN"/>
    <property type="match status" value="1"/>
</dbReference>
<dbReference type="PANTHER" id="PTHR27001">
    <property type="entry name" value="OS01G0253100 PROTEIN"/>
    <property type="match status" value="1"/>
</dbReference>
<dbReference type="InterPro" id="IPR000719">
    <property type="entry name" value="Prot_kinase_dom"/>
</dbReference>
<evidence type="ECO:0000313" key="5">
    <source>
        <dbReference type="Proteomes" id="UP000823775"/>
    </source>
</evidence>
<accession>A0ABS8UZU0</accession>
<evidence type="ECO:0000256" key="1">
    <source>
        <dbReference type="ARBA" id="ARBA00022741"/>
    </source>
</evidence>
<dbReference type="PROSITE" id="PS50011">
    <property type="entry name" value="PROTEIN_KINASE_DOM"/>
    <property type="match status" value="1"/>
</dbReference>
<sequence length="121" mass="13688">MSWERRQKVAIGIARALKYLHCSCSPSIFVGDLSPRKVIVDGKDEARLRLSLPTMGFTSSKEISEYKGISEKSDIYGFGLLLIELLTGRNPTDAEFGKRESIVDWAQYCYSDAIWRHGLNQ</sequence>
<feature type="domain" description="Protein kinase" evidence="3">
    <location>
        <begin position="1"/>
        <end position="121"/>
    </location>
</feature>
<proteinExistence type="predicted"/>
<keyword evidence="1" id="KW-0547">Nucleotide-binding</keyword>
<evidence type="ECO:0000313" key="4">
    <source>
        <dbReference type="EMBL" id="MCD9639345.1"/>
    </source>
</evidence>
<evidence type="ECO:0000256" key="2">
    <source>
        <dbReference type="ARBA" id="ARBA00022840"/>
    </source>
</evidence>
<dbReference type="EMBL" id="JACEIK010002892">
    <property type="protein sequence ID" value="MCD9639345.1"/>
    <property type="molecule type" value="Genomic_DNA"/>
</dbReference>
<comment type="caution">
    <text evidence="4">The sequence shown here is derived from an EMBL/GenBank/DDBJ whole genome shotgun (WGS) entry which is preliminary data.</text>
</comment>
<dbReference type="Proteomes" id="UP000823775">
    <property type="component" value="Unassembled WGS sequence"/>
</dbReference>
<keyword evidence="5" id="KW-1185">Reference proteome</keyword>
<evidence type="ECO:0000259" key="3">
    <source>
        <dbReference type="PROSITE" id="PS50011"/>
    </source>
</evidence>
<dbReference type="InterPro" id="IPR011009">
    <property type="entry name" value="Kinase-like_dom_sf"/>
</dbReference>